<comment type="subcellular location">
    <subcellularLocation>
        <location evidence="1">Nucleus</location>
    </subcellularLocation>
</comment>
<evidence type="ECO:0000256" key="5">
    <source>
        <dbReference type="SAM" id="MobiDB-lite"/>
    </source>
</evidence>
<name>A0A9P5MSQ9_9AGAM</name>
<dbReference type="InterPro" id="IPR006906">
    <property type="entry name" value="Timeless_N"/>
</dbReference>
<feature type="region of interest" description="Disordered" evidence="5">
    <location>
        <begin position="947"/>
        <end position="1002"/>
    </location>
</feature>
<feature type="region of interest" description="Disordered" evidence="5">
    <location>
        <begin position="287"/>
        <end position="346"/>
    </location>
</feature>
<dbReference type="GO" id="GO:0000076">
    <property type="term" value="P:DNA replication checkpoint signaling"/>
    <property type="evidence" value="ECO:0007669"/>
    <property type="project" value="TreeGrafter"/>
</dbReference>
<dbReference type="InterPro" id="IPR044998">
    <property type="entry name" value="Timeless"/>
</dbReference>
<dbReference type="AlphaFoldDB" id="A0A9P5MSQ9"/>
<feature type="region of interest" description="Disordered" evidence="5">
    <location>
        <begin position="588"/>
        <end position="623"/>
    </location>
</feature>
<reference evidence="7" key="2">
    <citation type="journal article" date="2020" name="Nat. Commun.">
        <title>Large-scale genome sequencing of mycorrhizal fungi provides insights into the early evolution of symbiotic traits.</title>
        <authorList>
            <person name="Miyauchi S."/>
            <person name="Kiss E."/>
            <person name="Kuo A."/>
            <person name="Drula E."/>
            <person name="Kohler A."/>
            <person name="Sanchez-Garcia M."/>
            <person name="Morin E."/>
            <person name="Andreopoulos B."/>
            <person name="Barry K.W."/>
            <person name="Bonito G."/>
            <person name="Buee M."/>
            <person name="Carver A."/>
            <person name="Chen C."/>
            <person name="Cichocki N."/>
            <person name="Clum A."/>
            <person name="Culley D."/>
            <person name="Crous P.W."/>
            <person name="Fauchery L."/>
            <person name="Girlanda M."/>
            <person name="Hayes R.D."/>
            <person name="Keri Z."/>
            <person name="LaButti K."/>
            <person name="Lipzen A."/>
            <person name="Lombard V."/>
            <person name="Magnuson J."/>
            <person name="Maillard F."/>
            <person name="Murat C."/>
            <person name="Nolan M."/>
            <person name="Ohm R.A."/>
            <person name="Pangilinan J."/>
            <person name="Pereira M.F."/>
            <person name="Perotto S."/>
            <person name="Peter M."/>
            <person name="Pfister S."/>
            <person name="Riley R."/>
            <person name="Sitrit Y."/>
            <person name="Stielow J.B."/>
            <person name="Szollosi G."/>
            <person name="Zifcakova L."/>
            <person name="Stursova M."/>
            <person name="Spatafora J.W."/>
            <person name="Tedersoo L."/>
            <person name="Vaario L.M."/>
            <person name="Yamada A."/>
            <person name="Yan M."/>
            <person name="Wang P."/>
            <person name="Xu J."/>
            <person name="Bruns T."/>
            <person name="Baldrian P."/>
            <person name="Vilgalys R."/>
            <person name="Dunand C."/>
            <person name="Henrissat B."/>
            <person name="Grigoriev I.V."/>
            <person name="Hibbett D."/>
            <person name="Nagy L.G."/>
            <person name="Martin F.M."/>
        </authorList>
    </citation>
    <scope>NUCLEOTIDE SEQUENCE</scope>
    <source>
        <strain evidence="7">Prilba</strain>
    </source>
</reference>
<evidence type="ECO:0000259" key="6">
    <source>
        <dbReference type="Pfam" id="PF04821"/>
    </source>
</evidence>
<dbReference type="EMBL" id="WHVB01000013">
    <property type="protein sequence ID" value="KAF8477748.1"/>
    <property type="molecule type" value="Genomic_DNA"/>
</dbReference>
<dbReference type="GO" id="GO:0003677">
    <property type="term" value="F:DNA binding"/>
    <property type="evidence" value="ECO:0007669"/>
    <property type="project" value="TreeGrafter"/>
</dbReference>
<dbReference type="GO" id="GO:0043111">
    <property type="term" value="P:replication fork arrest"/>
    <property type="evidence" value="ECO:0007669"/>
    <property type="project" value="TreeGrafter"/>
</dbReference>
<accession>A0A9P5MSQ9</accession>
<dbReference type="Proteomes" id="UP000759537">
    <property type="component" value="Unassembled WGS sequence"/>
</dbReference>
<dbReference type="GO" id="GO:0006281">
    <property type="term" value="P:DNA repair"/>
    <property type="evidence" value="ECO:0007669"/>
    <property type="project" value="TreeGrafter"/>
</dbReference>
<feature type="compositionally biased region" description="Acidic residues" evidence="5">
    <location>
        <begin position="604"/>
        <end position="619"/>
    </location>
</feature>
<evidence type="ECO:0000256" key="1">
    <source>
        <dbReference type="ARBA" id="ARBA00004123"/>
    </source>
</evidence>
<reference evidence="7" key="1">
    <citation type="submission" date="2019-10" db="EMBL/GenBank/DDBJ databases">
        <authorList>
            <consortium name="DOE Joint Genome Institute"/>
            <person name="Kuo A."/>
            <person name="Miyauchi S."/>
            <person name="Kiss E."/>
            <person name="Drula E."/>
            <person name="Kohler A."/>
            <person name="Sanchez-Garcia M."/>
            <person name="Andreopoulos B."/>
            <person name="Barry K.W."/>
            <person name="Bonito G."/>
            <person name="Buee M."/>
            <person name="Carver A."/>
            <person name="Chen C."/>
            <person name="Cichocki N."/>
            <person name="Clum A."/>
            <person name="Culley D."/>
            <person name="Crous P.W."/>
            <person name="Fauchery L."/>
            <person name="Girlanda M."/>
            <person name="Hayes R."/>
            <person name="Keri Z."/>
            <person name="LaButti K."/>
            <person name="Lipzen A."/>
            <person name="Lombard V."/>
            <person name="Magnuson J."/>
            <person name="Maillard F."/>
            <person name="Morin E."/>
            <person name="Murat C."/>
            <person name="Nolan M."/>
            <person name="Ohm R."/>
            <person name="Pangilinan J."/>
            <person name="Pereira M."/>
            <person name="Perotto S."/>
            <person name="Peter M."/>
            <person name="Riley R."/>
            <person name="Sitrit Y."/>
            <person name="Stielow B."/>
            <person name="Szollosi G."/>
            <person name="Zifcakova L."/>
            <person name="Stursova M."/>
            <person name="Spatafora J.W."/>
            <person name="Tedersoo L."/>
            <person name="Vaario L.-M."/>
            <person name="Yamada A."/>
            <person name="Yan M."/>
            <person name="Wang P."/>
            <person name="Xu J."/>
            <person name="Bruns T."/>
            <person name="Baldrian P."/>
            <person name="Vilgalys R."/>
            <person name="Henrissat B."/>
            <person name="Grigoriev I.V."/>
            <person name="Hibbett D."/>
            <person name="Nagy L.G."/>
            <person name="Martin F.M."/>
        </authorList>
    </citation>
    <scope>NUCLEOTIDE SEQUENCE</scope>
    <source>
        <strain evidence="7">Prilba</strain>
    </source>
</reference>
<evidence type="ECO:0000256" key="2">
    <source>
        <dbReference type="ARBA" id="ARBA00022880"/>
    </source>
</evidence>
<evidence type="ECO:0000256" key="3">
    <source>
        <dbReference type="ARBA" id="ARBA00023242"/>
    </source>
</evidence>
<feature type="compositionally biased region" description="Acidic residues" evidence="5">
    <location>
        <begin position="976"/>
        <end position="986"/>
    </location>
</feature>
<feature type="compositionally biased region" description="Basic residues" evidence="5">
    <location>
        <begin position="952"/>
        <end position="967"/>
    </location>
</feature>
<gene>
    <name evidence="7" type="ORF">DFH94DRAFT_597734</name>
</gene>
<organism evidence="7 8">
    <name type="scientific">Russula ochroleuca</name>
    <dbReference type="NCBI Taxonomy" id="152965"/>
    <lineage>
        <taxon>Eukaryota</taxon>
        <taxon>Fungi</taxon>
        <taxon>Dikarya</taxon>
        <taxon>Basidiomycota</taxon>
        <taxon>Agaricomycotina</taxon>
        <taxon>Agaricomycetes</taxon>
        <taxon>Russulales</taxon>
        <taxon>Russulaceae</taxon>
        <taxon>Russula</taxon>
    </lineage>
</organism>
<feature type="non-terminal residue" evidence="7">
    <location>
        <position position="1"/>
    </location>
</feature>
<comment type="caution">
    <text evidence="7">The sequence shown here is derived from an EMBL/GenBank/DDBJ whole genome shotgun (WGS) entry which is preliminary data.</text>
</comment>
<keyword evidence="2" id="KW-0236">DNA replication inhibitor</keyword>
<keyword evidence="4" id="KW-0131">Cell cycle</keyword>
<proteinExistence type="predicted"/>
<keyword evidence="8" id="KW-1185">Reference proteome</keyword>
<evidence type="ECO:0000313" key="7">
    <source>
        <dbReference type="EMBL" id="KAF8477748.1"/>
    </source>
</evidence>
<feature type="domain" description="Timeless N-terminal" evidence="6">
    <location>
        <begin position="43"/>
        <end position="311"/>
    </location>
</feature>
<keyword evidence="3" id="KW-0539">Nucleus</keyword>
<dbReference type="PANTHER" id="PTHR22940:SF4">
    <property type="entry name" value="PROTEIN TIMELESS HOMOLOG"/>
    <property type="match status" value="1"/>
</dbReference>
<evidence type="ECO:0000313" key="8">
    <source>
        <dbReference type="Proteomes" id="UP000759537"/>
    </source>
</evidence>
<dbReference type="GO" id="GO:0031298">
    <property type="term" value="C:replication fork protection complex"/>
    <property type="evidence" value="ECO:0007669"/>
    <property type="project" value="TreeGrafter"/>
</dbReference>
<dbReference type="Pfam" id="PF04821">
    <property type="entry name" value="TIMELESS"/>
    <property type="match status" value="1"/>
</dbReference>
<feature type="compositionally biased region" description="Basic residues" evidence="5">
    <location>
        <begin position="588"/>
        <end position="600"/>
    </location>
</feature>
<evidence type="ECO:0000256" key="4">
    <source>
        <dbReference type="ARBA" id="ARBA00023306"/>
    </source>
</evidence>
<sequence>MADEDVISVSSGEEQQDYPQRRAILEPAIHNVVNALGGYEGGVYRLGDEVYGCLKDLKKFWRKDDTDDERTVARILWAFRVLPNDLVPIILETAGKGHVEDKRAIACADLITAMTWPIDLAEELKELDEELDRGTDYTQLVQSHLHYKAALLAPGVLQALFSIVLPCLARGPKTRTERDVQIVNVVLHLVRNLAFIKDLPANVHLSADQAEFSSLQSKLIRALSESHFFDLLLTIASSATSDAMFNSWNALVLEIFYLLFRGVRPTQLVLDQTAQTKQNLRQLLTTEDRRRRDFARNAPSRHSRFGTTISVRLNPKKVSGASGVPTEGDPGTPTPPNESSSSQPIVLHRQQALSKESGAVIDLVKRQNKQKGKKEDEVARNDNLTPEARTVLRGLARTFIESCFNPFLASLLKDIKSERPKITEKDNLRLLFVTEWFLEYFLAVRTQEKNVDASERWAFGLVGEVIERSWIVWVLKRMNGAVEEKPKSWKELQAGIECLTQLLALLEAMASTNAEGSAGEELHEAAALLQQQLVYNGQVLDAALDGLRMYKDGTQSLNFLRSSVHLAYALMRMLEKWAKTSGDGSYVRKRVKPKKKRRAKGATEEEPDGVPDAEEEELAEGPPQDDVIEETMFTFESFELKFANSDITQSLLTYVGRHNEFTSSEEMKRVVSLLHRQAVRAKAEGLFFQVSTLNLFKTILADQKSFPKDQPYKDLVALINYVLRQFFKAVEADSFVLIEAFFPKNRNRWKRYSTWEPENKAKKTKEANTGLPPDVEVKKGFSWSEQLAIAMAALQDAGQSELIEWVKEILAIVIAQRQRIEERAKNDPAQDASHDGDENIGEDAIETCDPSFGGATGVILKKYFCDAVIPYTTDARADAATRNPHLRLMFRLAHFHLLRDDDDNGDLDASDEPQWYIPAGIEPPDLQRSLTVIEQFETTPLDLEGKRAAQLLRKKRQTRRRRRRRRTTASGSEGEAKEDDDSDDDDDVRKRKVARKAREQEKYMSAQFIEDSDEEYGRDIDGFFAREAALRERTALAAIDSLSHIGTMRPTGTKKRRR</sequence>
<dbReference type="OrthoDB" id="310853at2759"/>
<protein>
    <submittedName>
        <fullName evidence="7">Timeless-domain-containing protein</fullName>
    </submittedName>
</protein>
<dbReference type="PANTHER" id="PTHR22940">
    <property type="entry name" value="TIMEOUT/TIMELESS-2"/>
    <property type="match status" value="1"/>
</dbReference>